<feature type="compositionally biased region" description="Polar residues" evidence="1">
    <location>
        <begin position="11"/>
        <end position="20"/>
    </location>
</feature>
<dbReference type="AlphaFoldDB" id="A0AB34KPG0"/>
<keyword evidence="3" id="KW-1185">Reference proteome</keyword>
<reference evidence="2 3" key="1">
    <citation type="journal article" date="2020" name="Microbiol. Resour. Announc.">
        <title>Draft Genome Sequence of a Cladosporium Species Isolated from the Mesophotic Ascidian Didemnum maculosum.</title>
        <authorList>
            <person name="Gioti A."/>
            <person name="Siaperas R."/>
            <person name="Nikolaivits E."/>
            <person name="Le Goff G."/>
            <person name="Ouazzani J."/>
            <person name="Kotoulas G."/>
            <person name="Topakas E."/>
        </authorList>
    </citation>
    <scope>NUCLEOTIDE SEQUENCE [LARGE SCALE GENOMIC DNA]</scope>
    <source>
        <strain evidence="2 3">TM138-S3</strain>
    </source>
</reference>
<evidence type="ECO:0008006" key="4">
    <source>
        <dbReference type="Google" id="ProtNLM"/>
    </source>
</evidence>
<dbReference type="SUPFAM" id="SSF55144">
    <property type="entry name" value="LigT-like"/>
    <property type="match status" value="1"/>
</dbReference>
<dbReference type="GeneID" id="96006202"/>
<name>A0AB34KPG0_9PEZI</name>
<dbReference type="Proteomes" id="UP000803884">
    <property type="component" value="Unassembled WGS sequence"/>
</dbReference>
<accession>A0AB34KPG0</accession>
<gene>
    <name evidence="2" type="ORF">WHR41_04758</name>
</gene>
<evidence type="ECO:0000313" key="3">
    <source>
        <dbReference type="Proteomes" id="UP000803884"/>
    </source>
</evidence>
<dbReference type="Gene3D" id="3.90.1140.10">
    <property type="entry name" value="Cyclic phosphodiesterase"/>
    <property type="match status" value="1"/>
</dbReference>
<protein>
    <recommendedName>
        <fullName evidence="4">RNA ligase/cyclic nucleotide phosphodiesterase</fullName>
    </recommendedName>
</protein>
<evidence type="ECO:0000313" key="2">
    <source>
        <dbReference type="EMBL" id="KAL1585992.1"/>
    </source>
</evidence>
<dbReference type="RefSeq" id="XP_069229097.1">
    <property type="nucleotide sequence ID" value="XM_069373364.1"/>
</dbReference>
<dbReference type="EMBL" id="JAAQHG020000016">
    <property type="protein sequence ID" value="KAL1585992.1"/>
    <property type="molecule type" value="Genomic_DNA"/>
</dbReference>
<feature type="region of interest" description="Disordered" evidence="1">
    <location>
        <begin position="1"/>
        <end position="24"/>
    </location>
</feature>
<evidence type="ECO:0000256" key="1">
    <source>
        <dbReference type="SAM" id="MobiDB-lite"/>
    </source>
</evidence>
<dbReference type="InterPro" id="IPR009097">
    <property type="entry name" value="Cyclic_Pdiesterase"/>
</dbReference>
<proteinExistence type="predicted"/>
<comment type="caution">
    <text evidence="2">The sequence shown here is derived from an EMBL/GenBank/DDBJ whole genome shotgun (WGS) entry which is preliminary data.</text>
</comment>
<sequence>MAAHYTFEGYSGTSNTSKSDNPYDALIEASNNDPHQLQTRYQTHRTTRNGQQKAKLLAPDFPGVTVDEILKNLEDPAQPDYEDWRNCLVLWARPPTAIRSLILKIQERLLKAAPNLWLMPPSNLHMTALEITHSQTPSSIPPLLSQLQPFLPALASYTLTHRARLVKPALSFDAQALALSFLPAAGEPGRISPENENDAYSYHHLRRDLFARLREAGVEVGSRYVVPSAHLTVGRFVREGGFEVGELVAAVEEINGWLEREVWGAEGGEWVVGEERGLDVRSGTLWYGGGRREVIGEGF</sequence>
<organism evidence="2 3">
    <name type="scientific">Cladosporium halotolerans</name>
    <dbReference type="NCBI Taxonomy" id="1052096"/>
    <lineage>
        <taxon>Eukaryota</taxon>
        <taxon>Fungi</taxon>
        <taxon>Dikarya</taxon>
        <taxon>Ascomycota</taxon>
        <taxon>Pezizomycotina</taxon>
        <taxon>Dothideomycetes</taxon>
        <taxon>Dothideomycetidae</taxon>
        <taxon>Cladosporiales</taxon>
        <taxon>Cladosporiaceae</taxon>
        <taxon>Cladosporium</taxon>
    </lineage>
</organism>